<dbReference type="NCBIfam" id="NF040801">
    <property type="entry name" value="spore_GerD"/>
    <property type="match status" value="1"/>
</dbReference>
<keyword evidence="2" id="KW-0732">Signal</keyword>
<feature type="compositionally biased region" description="Gly residues" evidence="1">
    <location>
        <begin position="185"/>
        <end position="216"/>
    </location>
</feature>
<gene>
    <name evidence="4" type="ORF">JOC48_003602</name>
</gene>
<evidence type="ECO:0000313" key="5">
    <source>
        <dbReference type="Proteomes" id="UP001296943"/>
    </source>
</evidence>
<sequence length="216" mass="23673">MKPIPIVFLISLLLLLTSCGGGGTTTGENGNYDQTKKMVTDILKTEDGQKAITEVLKDEEMQKKIVIESDTVKKSIEETLTGDKGKEFWTKMFEDPKFVESFAKSMQDKQEDVMKQLMSDSEFQKKMIELMQNPEMEDQLLSVLKGQQFREHLEKTIEETMNTPMFKAKVSDIVLKAAEQMKTGEGQGGGGEQGGGESGGGQEDGQGQEEGGGGGS</sequence>
<dbReference type="RefSeq" id="WP_204501722.1">
    <property type="nucleotide sequence ID" value="NZ_JAFBDR010000026.1"/>
</dbReference>
<dbReference type="Proteomes" id="UP001296943">
    <property type="component" value="Unassembled WGS sequence"/>
</dbReference>
<organism evidence="4 5">
    <name type="scientific">Aquibacillus albus</name>
    <dbReference type="NCBI Taxonomy" id="1168171"/>
    <lineage>
        <taxon>Bacteria</taxon>
        <taxon>Bacillati</taxon>
        <taxon>Bacillota</taxon>
        <taxon>Bacilli</taxon>
        <taxon>Bacillales</taxon>
        <taxon>Bacillaceae</taxon>
        <taxon>Aquibacillus</taxon>
    </lineage>
</organism>
<dbReference type="PROSITE" id="PS51257">
    <property type="entry name" value="PROKAR_LIPOPROTEIN"/>
    <property type="match status" value="1"/>
</dbReference>
<feature type="signal peptide" evidence="2">
    <location>
        <begin position="1"/>
        <end position="20"/>
    </location>
</feature>
<name>A0ABS2N4H8_9BACI</name>
<evidence type="ECO:0000256" key="1">
    <source>
        <dbReference type="SAM" id="MobiDB-lite"/>
    </source>
</evidence>
<feature type="chain" id="PRO_5047132333" evidence="2">
    <location>
        <begin position="21"/>
        <end position="216"/>
    </location>
</feature>
<evidence type="ECO:0000313" key="4">
    <source>
        <dbReference type="EMBL" id="MBM7573054.1"/>
    </source>
</evidence>
<keyword evidence="5" id="KW-1185">Reference proteome</keyword>
<comment type="caution">
    <text evidence="4">The sequence shown here is derived from an EMBL/GenBank/DDBJ whole genome shotgun (WGS) entry which is preliminary data.</text>
</comment>
<evidence type="ECO:0000259" key="3">
    <source>
        <dbReference type="Pfam" id="PF17898"/>
    </source>
</evidence>
<feature type="domain" description="Spore germination GerD central core" evidence="3">
    <location>
        <begin position="65"/>
        <end position="178"/>
    </location>
</feature>
<dbReference type="EMBL" id="JAFBDR010000026">
    <property type="protein sequence ID" value="MBM7573054.1"/>
    <property type="molecule type" value="Genomic_DNA"/>
</dbReference>
<dbReference type="Pfam" id="PF17898">
    <property type="entry name" value="GerD"/>
    <property type="match status" value="1"/>
</dbReference>
<protein>
    <submittedName>
        <fullName evidence="4">Spore germination protein D</fullName>
    </submittedName>
</protein>
<evidence type="ECO:0000256" key="2">
    <source>
        <dbReference type="SAM" id="SignalP"/>
    </source>
</evidence>
<dbReference type="InterPro" id="IPR041262">
    <property type="entry name" value="GerD_central"/>
</dbReference>
<proteinExistence type="predicted"/>
<accession>A0ABS2N4H8</accession>
<feature type="region of interest" description="Disordered" evidence="1">
    <location>
        <begin position="178"/>
        <end position="216"/>
    </location>
</feature>
<reference evidence="4 5" key="1">
    <citation type="submission" date="2021-01" db="EMBL/GenBank/DDBJ databases">
        <title>Genomic Encyclopedia of Type Strains, Phase IV (KMG-IV): sequencing the most valuable type-strain genomes for metagenomic binning, comparative biology and taxonomic classification.</title>
        <authorList>
            <person name="Goeker M."/>
        </authorList>
    </citation>
    <scope>NUCLEOTIDE SEQUENCE [LARGE SCALE GENOMIC DNA]</scope>
    <source>
        <strain evidence="4 5">DSM 23711</strain>
    </source>
</reference>